<dbReference type="PANTHER" id="PTHR35792:SF3">
    <property type="entry name" value="IG HYPOTHETICAL 17707"/>
    <property type="match status" value="1"/>
</dbReference>
<comment type="caution">
    <text evidence="2">The sequence shown here is derived from an EMBL/GenBank/DDBJ whole genome shotgun (WGS) entry which is preliminary data.</text>
</comment>
<dbReference type="EMBL" id="JANCLT010000003">
    <property type="protein sequence ID" value="MCP8968209.1"/>
    <property type="molecule type" value="Genomic_DNA"/>
</dbReference>
<dbReference type="Pfam" id="PF12732">
    <property type="entry name" value="YtxH"/>
    <property type="match status" value="1"/>
</dbReference>
<dbReference type="InterPro" id="IPR052928">
    <property type="entry name" value="Desiccation-related_membrane"/>
</dbReference>
<dbReference type="InterPro" id="IPR024623">
    <property type="entry name" value="YtxH"/>
</dbReference>
<sequence>MSKTKAFAAGVLFGSVAAGIAALLTAPSSGRELRKKVAQKGIELKGQLDGFKDDTLLLKEQAIQTVHDSKEVFIELKDDMQKALSSWKAETAQNKENIQKEIDALQRSIEELQKSLPDRN</sequence>
<evidence type="ECO:0000256" key="1">
    <source>
        <dbReference type="SAM" id="Coils"/>
    </source>
</evidence>
<accession>A0AA41X7R3</accession>
<proteinExistence type="predicted"/>
<dbReference type="Proteomes" id="UP001156102">
    <property type="component" value="Unassembled WGS sequence"/>
</dbReference>
<dbReference type="AlphaFoldDB" id="A0AA41X7R3"/>
<dbReference type="PANTHER" id="PTHR35792">
    <property type="entry name" value="GENERAL STRESS PROTEIN"/>
    <property type="match status" value="1"/>
</dbReference>
<gene>
    <name evidence="2" type="ORF">NK662_06605</name>
</gene>
<reference evidence="2" key="1">
    <citation type="submission" date="2022-07" db="EMBL/GenBank/DDBJ databases">
        <authorList>
            <person name="Li W.-J."/>
            <person name="Deng Q.-Q."/>
        </authorList>
    </citation>
    <scope>NUCLEOTIDE SEQUENCE</scope>
    <source>
        <strain evidence="2">SYSU M60031</strain>
    </source>
</reference>
<name>A0AA41X7R3_9BACI</name>
<dbReference type="RefSeq" id="WP_254758127.1">
    <property type="nucleotide sequence ID" value="NZ_JANCLT010000003.1"/>
</dbReference>
<keyword evidence="1" id="KW-0175">Coiled coil</keyword>
<feature type="coiled-coil region" evidence="1">
    <location>
        <begin position="88"/>
        <end position="115"/>
    </location>
</feature>
<evidence type="ECO:0000313" key="2">
    <source>
        <dbReference type="EMBL" id="MCP8968209.1"/>
    </source>
</evidence>
<protein>
    <submittedName>
        <fullName evidence="2">YtxH domain-containing protein</fullName>
    </submittedName>
</protein>
<keyword evidence="3" id="KW-1185">Reference proteome</keyword>
<organism evidence="2 3">
    <name type="scientific">Ectobacillus ponti</name>
    <dbReference type="NCBI Taxonomy" id="2961894"/>
    <lineage>
        <taxon>Bacteria</taxon>
        <taxon>Bacillati</taxon>
        <taxon>Bacillota</taxon>
        <taxon>Bacilli</taxon>
        <taxon>Bacillales</taxon>
        <taxon>Bacillaceae</taxon>
        <taxon>Ectobacillus</taxon>
    </lineage>
</organism>
<evidence type="ECO:0000313" key="3">
    <source>
        <dbReference type="Proteomes" id="UP001156102"/>
    </source>
</evidence>